<dbReference type="Pfam" id="PF01791">
    <property type="entry name" value="DeoC"/>
    <property type="match status" value="1"/>
</dbReference>
<comment type="caution">
    <text evidence="3">The sequence shown here is derived from an EMBL/GenBank/DDBJ whole genome shotgun (WGS) entry which is preliminary data.</text>
</comment>
<dbReference type="InterPro" id="IPR013785">
    <property type="entry name" value="Aldolase_TIM"/>
</dbReference>
<evidence type="ECO:0000313" key="3">
    <source>
        <dbReference type="EMBL" id="GLQ12054.1"/>
    </source>
</evidence>
<dbReference type="InterPro" id="IPR050552">
    <property type="entry name" value="LacD_aldolase"/>
</dbReference>
<gene>
    <name evidence="3" type="ORF">GCM10007913_39860</name>
</gene>
<dbReference type="EMBL" id="BSNG01000003">
    <property type="protein sequence ID" value="GLQ12054.1"/>
    <property type="molecule type" value="Genomic_DNA"/>
</dbReference>
<comment type="similarity">
    <text evidence="1">Belongs to the aldolase LacD family.</text>
</comment>
<dbReference type="Proteomes" id="UP001161406">
    <property type="component" value="Unassembled WGS sequence"/>
</dbReference>
<reference evidence="3" key="1">
    <citation type="journal article" date="2014" name="Int. J. Syst. Evol. Microbiol.">
        <title>Complete genome of a new Firmicutes species belonging to the dominant human colonic microbiota ('Ruminococcus bicirculans') reveals two chromosomes and a selective capacity to utilize plant glucans.</title>
        <authorList>
            <consortium name="NISC Comparative Sequencing Program"/>
            <person name="Wegmann U."/>
            <person name="Louis P."/>
            <person name="Goesmann A."/>
            <person name="Henrissat B."/>
            <person name="Duncan S.H."/>
            <person name="Flint H.J."/>
        </authorList>
    </citation>
    <scope>NUCLEOTIDE SEQUENCE</scope>
    <source>
        <strain evidence="3">NBRC 103855</strain>
    </source>
</reference>
<proteinExistence type="inferred from homology"/>
<keyword evidence="2" id="KW-0456">Lyase</keyword>
<evidence type="ECO:0000256" key="1">
    <source>
        <dbReference type="ARBA" id="ARBA00008679"/>
    </source>
</evidence>
<protein>
    <submittedName>
        <fullName evidence="3">Tagatose 1,6-diphosphate aldolase</fullName>
    </submittedName>
</protein>
<dbReference type="SUPFAM" id="SSF51569">
    <property type="entry name" value="Aldolase"/>
    <property type="match status" value="1"/>
</dbReference>
<dbReference type="PANTHER" id="PTHR39340">
    <property type="entry name" value="SULFOFRUCTOSEPHOSPHATE ALDOLASE"/>
    <property type="match status" value="1"/>
</dbReference>
<dbReference type="PANTHER" id="PTHR39340:SF1">
    <property type="entry name" value="SULFOFRUCTOSEPHOSPHATE ALDOLASE"/>
    <property type="match status" value="1"/>
</dbReference>
<dbReference type="RefSeq" id="WP_284393850.1">
    <property type="nucleotide sequence ID" value="NZ_BSNG01000003.1"/>
</dbReference>
<dbReference type="SMART" id="SM01133">
    <property type="entry name" value="DeoC"/>
    <property type="match status" value="1"/>
</dbReference>
<evidence type="ECO:0000313" key="4">
    <source>
        <dbReference type="Proteomes" id="UP001161406"/>
    </source>
</evidence>
<evidence type="ECO:0000256" key="2">
    <source>
        <dbReference type="ARBA" id="ARBA00023239"/>
    </source>
</evidence>
<name>A0ABQ5ULL8_9HYPH</name>
<reference evidence="3" key="2">
    <citation type="submission" date="2023-01" db="EMBL/GenBank/DDBJ databases">
        <title>Draft genome sequence of Devosia yakushimensis strain NBRC 103855.</title>
        <authorList>
            <person name="Sun Q."/>
            <person name="Mori K."/>
        </authorList>
    </citation>
    <scope>NUCLEOTIDE SEQUENCE</scope>
    <source>
        <strain evidence="3">NBRC 103855</strain>
    </source>
</reference>
<dbReference type="NCBIfam" id="NF009498">
    <property type="entry name" value="PRK12858.1"/>
    <property type="match status" value="1"/>
</dbReference>
<organism evidence="3 4">
    <name type="scientific">Devosia yakushimensis</name>
    <dbReference type="NCBI Taxonomy" id="470028"/>
    <lineage>
        <taxon>Bacteria</taxon>
        <taxon>Pseudomonadati</taxon>
        <taxon>Pseudomonadota</taxon>
        <taxon>Alphaproteobacteria</taxon>
        <taxon>Hyphomicrobiales</taxon>
        <taxon>Devosiaceae</taxon>
        <taxon>Devosia</taxon>
    </lineage>
</organism>
<dbReference type="Gene3D" id="3.20.20.70">
    <property type="entry name" value="Aldolase class I"/>
    <property type="match status" value="1"/>
</dbReference>
<accession>A0ABQ5ULL8</accession>
<dbReference type="InterPro" id="IPR002915">
    <property type="entry name" value="DeoC/FbaB/LacD_aldolase"/>
</dbReference>
<sequence>MKISPGKLWGLRRLSDDNGRFKMLAMDQTGPIVNPIKQKRGVDVAAFSDISAVKGMLAEYLAPHTSAVLVDPPFGYASAVHSIPPRTGLILATEWATWVVTEGGRKSSNIPQWDAGEIRKIGADAVKVNLWFRSDIDPEVRAHQLAYLQSVKDACKANDIVFLLEFLIYPFPQEAPNVVVQNRTKMVLEALSDPDVMNPDGVDVYKLEAPIHVHNVPDPDGPEAAGVQKIFDQMASNLKRPWVLLSAGAGPEDFLKKLVYAYRAGASGYLAGRAIWAQAFDQFPDMGAMEAKLKNEAVPFMHRVNELTERMARPWNEHPSWQGAVEMDPAGPDFAKLYGKAK</sequence>
<keyword evidence="4" id="KW-1185">Reference proteome</keyword>